<evidence type="ECO:0000256" key="1">
    <source>
        <dbReference type="SAM" id="MobiDB-lite"/>
    </source>
</evidence>
<evidence type="ECO:0000313" key="2">
    <source>
        <dbReference type="EMBL" id="CAE8596678.1"/>
    </source>
</evidence>
<organism evidence="2 3">
    <name type="scientific">Polarella glacialis</name>
    <name type="common">Dinoflagellate</name>
    <dbReference type="NCBI Taxonomy" id="89957"/>
    <lineage>
        <taxon>Eukaryota</taxon>
        <taxon>Sar</taxon>
        <taxon>Alveolata</taxon>
        <taxon>Dinophyceae</taxon>
        <taxon>Suessiales</taxon>
        <taxon>Suessiaceae</taxon>
        <taxon>Polarella</taxon>
    </lineage>
</organism>
<feature type="region of interest" description="Disordered" evidence="1">
    <location>
        <begin position="703"/>
        <end position="732"/>
    </location>
</feature>
<dbReference type="Proteomes" id="UP000654075">
    <property type="component" value="Unassembled WGS sequence"/>
</dbReference>
<sequence>RFLVGPVLPLKVKEGRLREVRAEISTDKFSVEVSGVTLTLRRLHPQEWIEEAEAYKARLLKDKDRFLSSTLSQNELRRWIKGKLRAVVTDVKAALEDSSGDGVHGPCALIAYCSKASVADPDDPVAVAGLAEHAGYADPAFPVPEVPAHAEGCKTHFLMAKDINVGNVRIHFLPTALSEDWAESSGAEEANAINSSALHLWAAYRAWDYGALQEIPGSGEEARRSFILHVTSERGPGAIATPVEIRLDARCFSYIMALLANLDSLYAMWSMMLLSVMAEVGTKPTDEEAAQYVQLWQSYQLAPAIFGRAFELKRLDAQLLPGFVQRLRRIADEELAENAAASSGDRPSPVGAWCGATDRENSGSLISDRGQRESSPAKGSLSSVFYCGVAGAVASAPGSPSHLAAGAGPDRSHQRSAAPRRPLQQRVSPRIPESVLRRCLLLEASAAQEGGSSSSRRSNNNSNSSSSNSNNNNNSNSNNSNSNNNDDSGTLGEGWETPAAQSEARARDSRWHGSSLEFALDSAYRVVIPHLRLRLDVRGTTTTTTPATTPTSKSVGRPPELSELSMDLPGTDVRYASNGLDSKHISVSSVHAQFEDNEKTMTGRSRRRQLLDWKDFRIGADYFGANLRELQASGSLTVQLRQLWPYLKCFPGLRPTRPLPEAWFDWYTAQEPLDPVMVALSAQTTPRQTSYAISFDTLLLPLTPPPGPSSRQPPSRSASPSSNRTPRSCIAGEASGLPDLELQVLQVRAKWGPGHMSVQVPSLQLLCPAAAAAGLHPFLECSGLEVGPAPAVAGTPFFASRLFDPEETSAEASASADAPLATVAKLELNLSP</sequence>
<feature type="compositionally biased region" description="Low complexity" evidence="1">
    <location>
        <begin position="709"/>
        <end position="728"/>
    </location>
</feature>
<feature type="compositionally biased region" description="Low complexity" evidence="1">
    <location>
        <begin position="540"/>
        <end position="551"/>
    </location>
</feature>
<feature type="compositionally biased region" description="Low complexity" evidence="1">
    <location>
        <begin position="452"/>
        <end position="485"/>
    </location>
</feature>
<feature type="non-terminal residue" evidence="2">
    <location>
        <position position="1"/>
    </location>
</feature>
<feature type="region of interest" description="Disordered" evidence="1">
    <location>
        <begin position="446"/>
        <end position="511"/>
    </location>
</feature>
<feature type="region of interest" description="Disordered" evidence="1">
    <location>
        <begin position="397"/>
        <end position="430"/>
    </location>
</feature>
<protein>
    <submittedName>
        <fullName evidence="2">Uncharacterized protein</fullName>
    </submittedName>
</protein>
<comment type="caution">
    <text evidence="2">The sequence shown here is derived from an EMBL/GenBank/DDBJ whole genome shotgun (WGS) entry which is preliminary data.</text>
</comment>
<keyword evidence="3" id="KW-1185">Reference proteome</keyword>
<proteinExistence type="predicted"/>
<accession>A0A813E8W3</accession>
<feature type="non-terminal residue" evidence="2">
    <location>
        <position position="832"/>
    </location>
</feature>
<name>A0A813E8W3_POLGL</name>
<dbReference type="EMBL" id="CAJNNV010008820">
    <property type="protein sequence ID" value="CAE8596678.1"/>
    <property type="molecule type" value="Genomic_DNA"/>
</dbReference>
<feature type="region of interest" description="Disordered" evidence="1">
    <location>
        <begin position="540"/>
        <end position="567"/>
    </location>
</feature>
<dbReference type="AlphaFoldDB" id="A0A813E8W3"/>
<reference evidence="2" key="1">
    <citation type="submission" date="2021-02" db="EMBL/GenBank/DDBJ databases">
        <authorList>
            <person name="Dougan E. K."/>
            <person name="Rhodes N."/>
            <person name="Thang M."/>
            <person name="Chan C."/>
        </authorList>
    </citation>
    <scope>NUCLEOTIDE SEQUENCE</scope>
</reference>
<gene>
    <name evidence="2" type="ORF">PGLA1383_LOCUS15139</name>
</gene>
<evidence type="ECO:0000313" key="3">
    <source>
        <dbReference type="Proteomes" id="UP000654075"/>
    </source>
</evidence>